<dbReference type="AlphaFoldDB" id="A0A1I8MYP4"/>
<organism evidence="3">
    <name type="scientific">Musca domestica</name>
    <name type="common">House fly</name>
    <dbReference type="NCBI Taxonomy" id="7370"/>
    <lineage>
        <taxon>Eukaryota</taxon>
        <taxon>Metazoa</taxon>
        <taxon>Ecdysozoa</taxon>
        <taxon>Arthropoda</taxon>
        <taxon>Hexapoda</taxon>
        <taxon>Insecta</taxon>
        <taxon>Pterygota</taxon>
        <taxon>Neoptera</taxon>
        <taxon>Endopterygota</taxon>
        <taxon>Diptera</taxon>
        <taxon>Brachycera</taxon>
        <taxon>Muscomorpha</taxon>
        <taxon>Muscoidea</taxon>
        <taxon>Muscidae</taxon>
        <taxon>Musca</taxon>
    </lineage>
</organism>
<feature type="domain" description="SET" evidence="2">
    <location>
        <begin position="55"/>
        <end position="298"/>
    </location>
</feature>
<dbReference type="Gene3D" id="6.10.140.2220">
    <property type="match status" value="1"/>
</dbReference>
<dbReference type="GO" id="GO:0008276">
    <property type="term" value="F:protein methyltransferase activity"/>
    <property type="evidence" value="ECO:0007669"/>
    <property type="project" value="UniProtKB-ARBA"/>
</dbReference>
<dbReference type="GO" id="GO:0008757">
    <property type="term" value="F:S-adenosylmethionine-dependent methyltransferase activity"/>
    <property type="evidence" value="ECO:0007669"/>
    <property type="project" value="UniProtKB-ARBA"/>
</dbReference>
<dbReference type="PROSITE" id="PS50280">
    <property type="entry name" value="SET"/>
    <property type="match status" value="1"/>
</dbReference>
<dbReference type="VEuPathDB" id="VectorBase:MDOA009762"/>
<dbReference type="InterPro" id="IPR053010">
    <property type="entry name" value="SET_SmydA-8"/>
</dbReference>
<dbReference type="PANTHER" id="PTHR46455">
    <property type="entry name" value="SET AND MYND DOMAIN CONTAINING, ARTHROPOD-SPECIFIC, MEMBER 4, ISOFORM A"/>
    <property type="match status" value="1"/>
</dbReference>
<evidence type="ECO:0000259" key="2">
    <source>
        <dbReference type="PROSITE" id="PS50280"/>
    </source>
</evidence>
<proteinExistence type="predicted"/>
<dbReference type="VEuPathDB" id="VectorBase:MDOMA2_009149"/>
<dbReference type="GO" id="GO:0008170">
    <property type="term" value="F:N-methyltransferase activity"/>
    <property type="evidence" value="ECO:0007669"/>
    <property type="project" value="UniProtKB-ARBA"/>
</dbReference>
<dbReference type="eggNOG" id="KOG2084">
    <property type="taxonomic scope" value="Eukaryota"/>
</dbReference>
<feature type="region of interest" description="Disordered" evidence="1">
    <location>
        <begin position="1"/>
        <end position="32"/>
    </location>
</feature>
<dbReference type="InterPro" id="IPR046341">
    <property type="entry name" value="SET_dom_sf"/>
</dbReference>
<dbReference type="OrthoDB" id="265717at2759"/>
<dbReference type="SUPFAM" id="SSF82199">
    <property type="entry name" value="SET domain"/>
    <property type="match status" value="1"/>
</dbReference>
<dbReference type="PANTHER" id="PTHR46455:SF5">
    <property type="entry name" value="SET AND MYND DOMAIN CONTAINING, ARTHROPOD-SPECIFIC, MEMBER 4, ISOFORM A"/>
    <property type="match status" value="1"/>
</dbReference>
<dbReference type="EnsemblMetazoa" id="MDOA009762-RB">
    <property type="protein sequence ID" value="MDOA009762-PB"/>
    <property type="gene ID" value="MDOA009762"/>
</dbReference>
<dbReference type="STRING" id="7370.A0A1I8MYP4"/>
<accession>A0A1I8MYP4</accession>
<gene>
    <name evidence="3" type="primary">101887431</name>
</gene>
<feature type="compositionally biased region" description="Basic residues" evidence="1">
    <location>
        <begin position="1"/>
        <end position="18"/>
    </location>
</feature>
<name>A0A1I8MYP4_MUSDO</name>
<sequence length="538" mass="61308">MPNKKNKNKKKQHHHHNNHSAPKPAHSETEDHHDVLEEKLQNLHIEENGGAAKPYRVEISQIYGRYLVANRNLRPGEILIKEKALAIGPCVSAEPVCLGCYMPVTLKATQYRCPSCRWPMCGAQCRGLGKDTGHTTLECELFKKENTAAPLTPDASPVKVKNLYELVLVARILLQKEQNPELYGRIMVMESHLEMRQKNPELWSHYESNVVKYLRENWHLAERFTSAEIHTVCGILDVNCFEIGQNLAKARTLYPSAFLLAHDCCPNTSHTDDPETFDIILRTSRAVRKGEAITLSYAYTLQGTLKRRDFMQAGKLFWCCCRRCSDPYELGTDCSAIACEKCRPGLVRSTNPLDQEADWRCDKCPFVMKSEAVVKLLDKINNDLDAIDAHDIPGLENFLKRYSGLLGENHYLLLSAKYSLCQLYGKIEGYLLPDLSLEDLQRKKIYCEHFLKVVDILEPQLTRLRGLIMYELHAPMLMLAQRSMMMQLTTARDFNKTIKEVIHLLRESAKILKMEPAGSTEHQMGLAAEEALQKMGVQ</sequence>
<dbReference type="CDD" id="cd20071">
    <property type="entry name" value="SET_SMYD"/>
    <property type="match status" value="1"/>
</dbReference>
<evidence type="ECO:0000256" key="1">
    <source>
        <dbReference type="SAM" id="MobiDB-lite"/>
    </source>
</evidence>
<dbReference type="Gene3D" id="1.10.220.160">
    <property type="match status" value="1"/>
</dbReference>
<dbReference type="InterPro" id="IPR001214">
    <property type="entry name" value="SET_dom"/>
</dbReference>
<reference evidence="3" key="1">
    <citation type="submission" date="2020-05" db="UniProtKB">
        <authorList>
            <consortium name="EnsemblMetazoa"/>
        </authorList>
    </citation>
    <scope>IDENTIFICATION</scope>
    <source>
        <strain evidence="3">Aabys</strain>
    </source>
</reference>
<protein>
    <recommendedName>
        <fullName evidence="2">SET domain-containing protein</fullName>
    </recommendedName>
</protein>
<evidence type="ECO:0000313" key="3">
    <source>
        <dbReference type="EnsemblMetazoa" id="MDOA009762-PB"/>
    </source>
</evidence>
<dbReference type="Gene3D" id="2.170.270.10">
    <property type="entry name" value="SET domain"/>
    <property type="match status" value="1"/>
</dbReference>